<feature type="region of interest" description="Disordered" evidence="1">
    <location>
        <begin position="430"/>
        <end position="453"/>
    </location>
</feature>
<dbReference type="EMBL" id="BNCP01000004">
    <property type="protein sequence ID" value="GIL72537.1"/>
    <property type="molecule type" value="Genomic_DNA"/>
</dbReference>
<feature type="compositionally biased region" description="Polar residues" evidence="1">
    <location>
        <begin position="441"/>
        <end position="453"/>
    </location>
</feature>
<dbReference type="OrthoDB" id="542352at2759"/>
<evidence type="ECO:0008006" key="5">
    <source>
        <dbReference type="Google" id="ProtNLM"/>
    </source>
</evidence>
<feature type="compositionally biased region" description="Low complexity" evidence="1">
    <location>
        <begin position="1007"/>
        <end position="1018"/>
    </location>
</feature>
<feature type="compositionally biased region" description="Polar residues" evidence="1">
    <location>
        <begin position="948"/>
        <end position="960"/>
    </location>
</feature>
<dbReference type="PROSITE" id="PS00018">
    <property type="entry name" value="EF_HAND_1"/>
    <property type="match status" value="1"/>
</dbReference>
<feature type="transmembrane region" description="Helical" evidence="2">
    <location>
        <begin position="1139"/>
        <end position="1160"/>
    </location>
</feature>
<dbReference type="Proteomes" id="UP000747110">
    <property type="component" value="Unassembled WGS sequence"/>
</dbReference>
<feature type="compositionally biased region" description="Polar residues" evidence="1">
    <location>
        <begin position="57"/>
        <end position="67"/>
    </location>
</feature>
<feature type="transmembrane region" description="Helical" evidence="2">
    <location>
        <begin position="1732"/>
        <end position="1751"/>
    </location>
</feature>
<feature type="region of interest" description="Disordered" evidence="1">
    <location>
        <begin position="248"/>
        <end position="276"/>
    </location>
</feature>
<feature type="compositionally biased region" description="Polar residues" evidence="1">
    <location>
        <begin position="1"/>
        <end position="12"/>
    </location>
</feature>
<feature type="compositionally biased region" description="Low complexity" evidence="1">
    <location>
        <begin position="69"/>
        <end position="82"/>
    </location>
</feature>
<name>A0A8J4C1B6_9CHLO</name>
<feature type="transmembrane region" description="Helical" evidence="2">
    <location>
        <begin position="1383"/>
        <end position="1399"/>
    </location>
</feature>
<feature type="non-terminal residue" evidence="3">
    <location>
        <position position="1792"/>
    </location>
</feature>
<feature type="compositionally biased region" description="Low complexity" evidence="1">
    <location>
        <begin position="1088"/>
        <end position="1099"/>
    </location>
</feature>
<feature type="compositionally biased region" description="Low complexity" evidence="1">
    <location>
        <begin position="1067"/>
        <end position="1080"/>
    </location>
</feature>
<gene>
    <name evidence="3" type="ORF">Vretifemale_2819</name>
</gene>
<feature type="compositionally biased region" description="Low complexity" evidence="1">
    <location>
        <begin position="961"/>
        <end position="990"/>
    </location>
</feature>
<evidence type="ECO:0000313" key="3">
    <source>
        <dbReference type="EMBL" id="GIL72537.1"/>
    </source>
</evidence>
<keyword evidence="2" id="KW-1133">Transmembrane helix</keyword>
<dbReference type="PANTHER" id="PTHR31600:SF2">
    <property type="entry name" value="GAMETE ENRICHED GENE 10 PROTEIN-RELATED"/>
    <property type="match status" value="1"/>
</dbReference>
<feature type="region of interest" description="Disordered" evidence="1">
    <location>
        <begin position="38"/>
        <end position="82"/>
    </location>
</feature>
<keyword evidence="4" id="KW-1185">Reference proteome</keyword>
<feature type="region of interest" description="Disordered" evidence="1">
    <location>
        <begin position="1472"/>
        <end position="1511"/>
    </location>
</feature>
<feature type="region of interest" description="Disordered" evidence="1">
    <location>
        <begin position="199"/>
        <end position="224"/>
    </location>
</feature>
<dbReference type="PANTHER" id="PTHR31600">
    <property type="entry name" value="TINY MACROCYSTS PROTEIN B-RELATED"/>
    <property type="match status" value="1"/>
</dbReference>
<dbReference type="InterPro" id="IPR018247">
    <property type="entry name" value="EF_Hand_1_Ca_BS"/>
</dbReference>
<keyword evidence="2" id="KW-0812">Transmembrane</keyword>
<feature type="region of interest" description="Disordered" evidence="1">
    <location>
        <begin position="1"/>
        <end position="26"/>
    </location>
</feature>
<reference evidence="3" key="1">
    <citation type="journal article" date="2021" name="Proc. Natl. Acad. Sci. U.S.A.">
        <title>Three genomes in the algal genus Volvox reveal the fate of a haploid sex-determining region after a transition to homothallism.</title>
        <authorList>
            <person name="Yamamoto K."/>
            <person name="Hamaji T."/>
            <person name="Kawai-Toyooka H."/>
            <person name="Matsuzaki R."/>
            <person name="Takahashi F."/>
            <person name="Nishimura Y."/>
            <person name="Kawachi M."/>
            <person name="Noguchi H."/>
            <person name="Minakuchi Y."/>
            <person name="Umen J.G."/>
            <person name="Toyoda A."/>
            <person name="Nozaki H."/>
        </authorList>
    </citation>
    <scope>NUCLEOTIDE SEQUENCE</scope>
    <source>
        <strain evidence="3">NIES-3786</strain>
    </source>
</reference>
<organism evidence="3 4">
    <name type="scientific">Volvox reticuliferus</name>
    <dbReference type="NCBI Taxonomy" id="1737510"/>
    <lineage>
        <taxon>Eukaryota</taxon>
        <taxon>Viridiplantae</taxon>
        <taxon>Chlorophyta</taxon>
        <taxon>core chlorophytes</taxon>
        <taxon>Chlorophyceae</taxon>
        <taxon>CS clade</taxon>
        <taxon>Chlamydomonadales</taxon>
        <taxon>Volvocaceae</taxon>
        <taxon>Volvox</taxon>
    </lineage>
</organism>
<evidence type="ECO:0000256" key="1">
    <source>
        <dbReference type="SAM" id="MobiDB-lite"/>
    </source>
</evidence>
<feature type="compositionally biased region" description="Basic and acidic residues" evidence="1">
    <location>
        <begin position="1053"/>
        <end position="1066"/>
    </location>
</feature>
<proteinExistence type="predicted"/>
<sequence length="1792" mass="189799">TTMPAASGTSARTSVAGAAPPTPVATVSSARLSIAGGVASQQSGTQLADGGGASWRTVRTSSSSGVPQSPATTGVGAGTSTGTVVPAVASRYSTEGIPSPTRRPSVPRVRRKSWIAVESPRGGIRVVSGAAMEGVASSGPRPNLRTFNTRNSINSTGSYTNLAAAVNGSIVGLESDGVPAHFYSPTLMSDIDLADGFTERSPLDSLDRQVTPRQGSRSTPAHETYTSIGKVAGDWQQPTPLELLASASPRGCDDKPNLPVSPRCPPESHRLPASGDRNGAIAAAADGSVGTGNESCPRHDALCESAGFGSILGSVGRGGGTSSPGGGEEGLTACEANDDNDSDEAAVSPSLRGPISEKGLGQGPGWSGPVSEGVEAIDELLGELLPGGPVGDHPEAAALDGADGITIMEDMISPRSLTAVEVAPTPLSLRLPQPAAHQPRGRSQSHSQVVFESRQWASEQAAAAAAAEKRRSDSISNTTMLLKQLLSARVSHTAANGPNDVGLTSRRENLLAPLLPLLVGGSLDDRRILLPSTVVPLERKVSGGVSGGEVADAGGCRSLAEGDDASVELPPSVADDARVVVIRVSLWRADLLTPVLEVDSNGCIAAMVGDDLAPPGLLFGVPTGAMMYRSLYSFLQLQDRSVAGLFHDPGTAKRGGLKTTAKEANKIGTLREVTGRHSDGEPLELNLQAVVKESTPSRTYVVLKPRKPSKGSRAALLRSISGLAHVRAGTEDETALQRQMQVPVRAEPHDTDHSGALSFQDMVGIVAGTTDAAADDVNLPAGFSIMPAAGLWMGPAPSVRNQALLRYSFDSGGSPDRSRLRTVIPAVLEKDSDGVRRSIDAAAVQSQRFTAGRVSAMATALPAAGEEHPFGVGSALVIRQSPVLNQLGSPGAVNLSAPMPAAGGMDLKPSTLSPRTQLVGPATPLLPLRSGSSGGDAATLGIQDQRKSLTGVSDMTRSSVASAPTSGSDSGSGSKKGAAGARRSSPASPATGGRTDWDGLGGPRAGASPSAYVSSARSPPRRSKSPPHKFRSPSRRLSEKLLYKARQSSGDTDESRGGGQQHEHHPPQQQISQGSASMADGDGDDNASEVSAGSAVSEVLDASTPTADYRRGKRYRKLLKVLESPAVQRAARDFQWQALLANVAQLVTNLLAFILLTVLLHRQARQVETLDSATSISRLMHESLIIMQKLNNHYEGIYPRTQYYTSDTVLGLSDDLKIHLDKFASLVTDIYSGIGNRQHEYPHPYDPNNPQYIWNMKLHNETLFYTTTPYRIEYRNASLWDMSSSFIERASEVQHMHGSWGSNHSTLSDFDAYRWSMTNGLGPLYNGYSDALLQLTHAAIGAANKVNQLQLVLLVLQGCVVCVLLLIYMWWLQRRVSQQRYSLYSLFMLVPVGLLRALASKSVAVNDNSDAEASSDDEHADQMAMDAGARPVPAFNLLAKSSLRNGAHGGSAGSNAGPGALSRLFSWASRGSVNNRSSQKPPVPGTDSRGSSHHGHSGGGGGSSSHKRRNLVPSNHDSVSLLAPFVVWGVLICVLYAVGFLLLQNAQGPLALLSAHNIAVVRMHRLILYSLQVNSQSSNESKSMMQPILDHELRAFTTEWDVVLYGANDTLREERRFRLCDSSAAFSNKKVSDETFRLYGCLPTSLGGMSVHCPTEDDSFYAATAHGVNMMVERFKEDIAYLTRLPIDALSINNTHLDYIMLEGEENIEMGVNAVSENLISDIHSLYKEVSYLQIFSLVLSWLLAVAFIFMQLRPFVHANRVETQRIARMLSELPPEVDIEGIVARVLLRDG</sequence>
<evidence type="ECO:0000256" key="2">
    <source>
        <dbReference type="SAM" id="Phobius"/>
    </source>
</evidence>
<dbReference type="InterPro" id="IPR052994">
    <property type="entry name" value="Tiny_macrocysts_regulators"/>
</dbReference>
<feature type="region of interest" description="Disordered" evidence="1">
    <location>
        <begin position="314"/>
        <end position="371"/>
    </location>
</feature>
<feature type="transmembrane region" description="Helical" evidence="2">
    <location>
        <begin position="1519"/>
        <end position="1543"/>
    </location>
</feature>
<evidence type="ECO:0000313" key="4">
    <source>
        <dbReference type="Proteomes" id="UP000747110"/>
    </source>
</evidence>
<accession>A0A8J4C1B6</accession>
<feature type="compositionally biased region" description="Polar residues" evidence="1">
    <location>
        <begin position="211"/>
        <end position="224"/>
    </location>
</feature>
<feature type="non-terminal residue" evidence="3">
    <location>
        <position position="1"/>
    </location>
</feature>
<feature type="compositionally biased region" description="Basic residues" evidence="1">
    <location>
        <begin position="1019"/>
        <end position="1034"/>
    </location>
</feature>
<keyword evidence="2" id="KW-0472">Membrane</keyword>
<comment type="caution">
    <text evidence="3">The sequence shown here is derived from an EMBL/GenBank/DDBJ whole genome shotgun (WGS) entry which is preliminary data.</text>
</comment>
<feature type="compositionally biased region" description="Low complexity" evidence="1">
    <location>
        <begin position="13"/>
        <end position="26"/>
    </location>
</feature>
<feature type="compositionally biased region" description="Gly residues" evidence="1">
    <location>
        <begin position="315"/>
        <end position="329"/>
    </location>
</feature>
<feature type="region of interest" description="Disordered" evidence="1">
    <location>
        <begin position="904"/>
        <end position="1099"/>
    </location>
</feature>
<protein>
    <recommendedName>
        <fullName evidence="5">PAS domain-containing protein</fullName>
    </recommendedName>
</protein>
<feature type="transmembrane region" description="Helical" evidence="2">
    <location>
        <begin position="1351"/>
        <end position="1371"/>
    </location>
</feature>